<protein>
    <submittedName>
        <fullName evidence="2">Uncharacterized protein</fullName>
    </submittedName>
</protein>
<name>A0AAF0YDM0_9TREE</name>
<evidence type="ECO:0000313" key="2">
    <source>
        <dbReference type="EMBL" id="WOO84002.1"/>
    </source>
</evidence>
<organism evidence="2 3">
    <name type="scientific">Vanrija pseudolonga</name>
    <dbReference type="NCBI Taxonomy" id="143232"/>
    <lineage>
        <taxon>Eukaryota</taxon>
        <taxon>Fungi</taxon>
        <taxon>Dikarya</taxon>
        <taxon>Basidiomycota</taxon>
        <taxon>Agaricomycotina</taxon>
        <taxon>Tremellomycetes</taxon>
        <taxon>Trichosporonales</taxon>
        <taxon>Trichosporonaceae</taxon>
        <taxon>Vanrija</taxon>
    </lineage>
</organism>
<proteinExistence type="predicted"/>
<evidence type="ECO:0000313" key="3">
    <source>
        <dbReference type="Proteomes" id="UP000827549"/>
    </source>
</evidence>
<accession>A0AAF0YDM0</accession>
<sequence>MVLIAAILIGVAAGYVAHKAGKGDNEKYGVQPPKGQMRSKDVPLVPRRAQDVQRCLSQYKGPIPAEYPTQVLRMYVSYKLANGATPEYIPTKLEALEQALPKYAPCFAIVRFELGLGPSRVIKMDWPPAGARPPPPLSSLPPPPYHVREASDSKRSMDKYDEPVRRSGFGGGAPAYQPMPTRRPPASDVLTERGSSDYQTNPFLDERRDESTYNSAASSGFLSPVVTGAPPLPARRGTAGTAPGSPGGYRPPPPLPPRSPTLPTERMPQAGEPVDAPPPYSRNDEFKTETLNLPRPDGGRGGEI</sequence>
<dbReference type="AlphaFoldDB" id="A0AAF0YDM0"/>
<gene>
    <name evidence="2" type="ORF">LOC62_05G007519</name>
</gene>
<dbReference type="EMBL" id="CP086718">
    <property type="protein sequence ID" value="WOO84002.1"/>
    <property type="molecule type" value="Genomic_DNA"/>
</dbReference>
<keyword evidence="3" id="KW-1185">Reference proteome</keyword>
<dbReference type="RefSeq" id="XP_062630028.1">
    <property type="nucleotide sequence ID" value="XM_062774044.1"/>
</dbReference>
<evidence type="ECO:0000256" key="1">
    <source>
        <dbReference type="SAM" id="MobiDB-lite"/>
    </source>
</evidence>
<feature type="compositionally biased region" description="Basic and acidic residues" evidence="1">
    <location>
        <begin position="146"/>
        <end position="165"/>
    </location>
</feature>
<feature type="compositionally biased region" description="Pro residues" evidence="1">
    <location>
        <begin position="249"/>
        <end position="260"/>
    </location>
</feature>
<feature type="region of interest" description="Disordered" evidence="1">
    <location>
        <begin position="132"/>
        <end position="304"/>
    </location>
</feature>
<feature type="compositionally biased region" description="Pro residues" evidence="1">
    <location>
        <begin position="132"/>
        <end position="145"/>
    </location>
</feature>
<feature type="compositionally biased region" description="Polar residues" evidence="1">
    <location>
        <begin position="212"/>
        <end position="221"/>
    </location>
</feature>
<reference evidence="2" key="1">
    <citation type="submission" date="2023-10" db="EMBL/GenBank/DDBJ databases">
        <authorList>
            <person name="Noh H."/>
        </authorList>
    </citation>
    <scope>NUCLEOTIDE SEQUENCE</scope>
    <source>
        <strain evidence="2">DUCC4014</strain>
    </source>
</reference>
<dbReference type="GeneID" id="87810692"/>
<dbReference type="Proteomes" id="UP000827549">
    <property type="component" value="Chromosome 5"/>
</dbReference>